<feature type="compositionally biased region" description="Low complexity" evidence="2">
    <location>
        <begin position="1"/>
        <end position="15"/>
    </location>
</feature>
<organism evidence="3 4">
    <name type="scientific">Microdochium bolleyi</name>
    <dbReference type="NCBI Taxonomy" id="196109"/>
    <lineage>
        <taxon>Eukaryota</taxon>
        <taxon>Fungi</taxon>
        <taxon>Dikarya</taxon>
        <taxon>Ascomycota</taxon>
        <taxon>Pezizomycotina</taxon>
        <taxon>Sordariomycetes</taxon>
        <taxon>Xylariomycetidae</taxon>
        <taxon>Xylariales</taxon>
        <taxon>Microdochiaceae</taxon>
        <taxon>Microdochium</taxon>
    </lineage>
</organism>
<gene>
    <name evidence="3" type="ORF">Micbo1qcDRAFT_208848</name>
</gene>
<reference evidence="4" key="1">
    <citation type="submission" date="2016-02" db="EMBL/GenBank/DDBJ databases">
        <title>Draft genome sequence of Microdochium bolleyi, a fungal endophyte of beachgrass.</title>
        <authorList>
            <consortium name="DOE Joint Genome Institute"/>
            <person name="David A.S."/>
            <person name="May G."/>
            <person name="Haridas S."/>
            <person name="Lim J."/>
            <person name="Wang M."/>
            <person name="Labutti K."/>
            <person name="Lipzen A."/>
            <person name="Barry K."/>
            <person name="Grigoriev I.V."/>
        </authorList>
    </citation>
    <scope>NUCLEOTIDE SEQUENCE [LARGE SCALE GENOMIC DNA]</scope>
    <source>
        <strain evidence="4">J235TASD1</strain>
    </source>
</reference>
<dbReference type="AlphaFoldDB" id="A0A136IP92"/>
<protein>
    <submittedName>
        <fullName evidence="3">Uncharacterized protein</fullName>
    </submittedName>
</protein>
<proteinExistence type="predicted"/>
<keyword evidence="4" id="KW-1185">Reference proteome</keyword>
<evidence type="ECO:0000256" key="2">
    <source>
        <dbReference type="SAM" id="MobiDB-lite"/>
    </source>
</evidence>
<evidence type="ECO:0000313" key="3">
    <source>
        <dbReference type="EMBL" id="KXJ86724.1"/>
    </source>
</evidence>
<sequence>MFATRETTSSTTRPRSLSEGEIGSVPEFLVPRSRDDKLATQYYETALLELETKHARDLEQAHRLRDELEEKYQATLEAQARQHGTRPAATMAERVDDGRCEGELERLQQKIETQEIVIAELAQTVARLRRAGEAAAGKLAEAFGSQ</sequence>
<feature type="region of interest" description="Disordered" evidence="2">
    <location>
        <begin position="78"/>
        <end position="97"/>
    </location>
</feature>
<dbReference type="InParanoid" id="A0A136IP92"/>
<name>A0A136IP92_9PEZI</name>
<feature type="coiled-coil region" evidence="1">
    <location>
        <begin position="104"/>
        <end position="131"/>
    </location>
</feature>
<accession>A0A136IP92</accession>
<feature type="coiled-coil region" evidence="1">
    <location>
        <begin position="47"/>
        <end position="78"/>
    </location>
</feature>
<feature type="region of interest" description="Disordered" evidence="2">
    <location>
        <begin position="1"/>
        <end position="30"/>
    </location>
</feature>
<evidence type="ECO:0000313" key="4">
    <source>
        <dbReference type="Proteomes" id="UP000070501"/>
    </source>
</evidence>
<evidence type="ECO:0000256" key="1">
    <source>
        <dbReference type="SAM" id="Coils"/>
    </source>
</evidence>
<keyword evidence="1" id="KW-0175">Coiled coil</keyword>
<dbReference type="EMBL" id="KQ964266">
    <property type="protein sequence ID" value="KXJ86724.1"/>
    <property type="molecule type" value="Genomic_DNA"/>
</dbReference>
<dbReference type="Proteomes" id="UP000070501">
    <property type="component" value="Unassembled WGS sequence"/>
</dbReference>